<dbReference type="Gene3D" id="3.40.50.1580">
    <property type="entry name" value="Nucleoside phosphorylase domain"/>
    <property type="match status" value="1"/>
</dbReference>
<dbReference type="SUPFAM" id="SSF53167">
    <property type="entry name" value="Purine and uridine phosphorylases"/>
    <property type="match status" value="1"/>
</dbReference>
<dbReference type="SMART" id="SM00248">
    <property type="entry name" value="ANK"/>
    <property type="match status" value="4"/>
</dbReference>
<feature type="repeat" description="ANK" evidence="1">
    <location>
        <begin position="559"/>
        <end position="591"/>
    </location>
</feature>
<dbReference type="Proteomes" id="UP000326268">
    <property type="component" value="Unassembled WGS sequence"/>
</dbReference>
<dbReference type="EMBL" id="ML737588">
    <property type="protein sequence ID" value="KAE8368171.1"/>
    <property type="molecule type" value="Genomic_DNA"/>
</dbReference>
<name>A0A5N7AE73_9EURO</name>
<dbReference type="Pfam" id="PF12796">
    <property type="entry name" value="Ank_2"/>
    <property type="match status" value="2"/>
</dbReference>
<dbReference type="InterPro" id="IPR002110">
    <property type="entry name" value="Ankyrin_rpt"/>
</dbReference>
<reference evidence="3 4" key="1">
    <citation type="submission" date="2019-04" db="EMBL/GenBank/DDBJ databases">
        <title>Friends and foes A comparative genomics studyof 23 Aspergillus species from section Flavi.</title>
        <authorList>
            <consortium name="DOE Joint Genome Institute"/>
            <person name="Kjaerbolling I."/>
            <person name="Vesth T."/>
            <person name="Frisvad J.C."/>
            <person name="Nybo J.L."/>
            <person name="Theobald S."/>
            <person name="Kildgaard S."/>
            <person name="Isbrandt T."/>
            <person name="Kuo A."/>
            <person name="Sato A."/>
            <person name="Lyhne E.K."/>
            <person name="Kogle M.E."/>
            <person name="Wiebenga A."/>
            <person name="Kun R.S."/>
            <person name="Lubbers R.J."/>
            <person name="Makela M.R."/>
            <person name="Barry K."/>
            <person name="Chovatia M."/>
            <person name="Clum A."/>
            <person name="Daum C."/>
            <person name="Haridas S."/>
            <person name="He G."/>
            <person name="LaButti K."/>
            <person name="Lipzen A."/>
            <person name="Mondo S."/>
            <person name="Riley R."/>
            <person name="Salamov A."/>
            <person name="Simmons B.A."/>
            <person name="Magnuson J.K."/>
            <person name="Henrissat B."/>
            <person name="Mortensen U.H."/>
            <person name="Larsen T.O."/>
            <person name="Devries R.P."/>
            <person name="Grigoriev I.V."/>
            <person name="Machida M."/>
            <person name="Baker S.E."/>
            <person name="Andersen M.R."/>
        </authorList>
    </citation>
    <scope>NUCLEOTIDE SEQUENCE [LARGE SCALE GENOMIC DNA]</scope>
    <source>
        <strain evidence="3 4">CBS 763.97</strain>
    </source>
</reference>
<dbReference type="SUPFAM" id="SSF48403">
    <property type="entry name" value="Ankyrin repeat"/>
    <property type="match status" value="1"/>
</dbReference>
<proteinExistence type="predicted"/>
<dbReference type="AlphaFoldDB" id="A0A5N7AE73"/>
<sequence length="615" mass="67780">METTEAVSKMVFEEINTASKSDDLRILLHSHLSHTCGQHLKDLKDLESPNDKYKRYLVKYVARGMVEHVIRQFPINLAKELVMSSQSSQNPLQCADYKVGWVCALSLELAAATSMLDTVHGSPLDLQWQPRYDHNQYFFGQIGAHNVVLAVLPAGSYGTTQSAIATKLMTNAFPRLYFVLMVGIGGGVPSQRHDIRLGDVVVSKPVPGHGGVLQYDFGKTGPNGGVTPTGVLNKPPPEALTAIAAMDMRYMMEEGCLTDFIKDALSKRPKMKDAFSRPSMDKDILFKYDFDHISGEDCTRCPRRMIQARPQRATIEPTIHYGLIGSGNQVIKDGRTRERLRQKHDILCFEMEAAGMMDTISCLVVRGICDYADSHKNKLWQKYAAMTAAAYAKDLLLSMGTPAISSPKLAPLTPTVVPVAPTPALFHRRSPEPRPPQSPPILAQQAHQQQVDPQLRVEYGKRLLRAAQSRNMPLVKAFLEKGGDPNTADPQWNLTALHYTAKYGDIGTTRLLLKAGADPDVPIKFTKNTPLLEAASRGHDKVTQCLLQHNANIMSVGKGKRTALHAAAANGHLACVTVLMEAGADPENLDKEGYTPLDLAEKEGHSQIAKYLREF</sequence>
<dbReference type="PROSITE" id="PS50297">
    <property type="entry name" value="ANK_REP_REGION"/>
    <property type="match status" value="3"/>
</dbReference>
<organism evidence="3 4">
    <name type="scientific">Aspergillus caelatus</name>
    <dbReference type="NCBI Taxonomy" id="61420"/>
    <lineage>
        <taxon>Eukaryota</taxon>
        <taxon>Fungi</taxon>
        <taxon>Dikarya</taxon>
        <taxon>Ascomycota</taxon>
        <taxon>Pezizomycotina</taxon>
        <taxon>Eurotiomycetes</taxon>
        <taxon>Eurotiomycetidae</taxon>
        <taxon>Eurotiales</taxon>
        <taxon>Aspergillaceae</taxon>
        <taxon>Aspergillus</taxon>
        <taxon>Aspergillus subgen. Circumdati</taxon>
    </lineage>
</organism>
<feature type="region of interest" description="Disordered" evidence="2">
    <location>
        <begin position="425"/>
        <end position="449"/>
    </location>
</feature>
<dbReference type="InterPro" id="IPR053137">
    <property type="entry name" value="NLR-like"/>
</dbReference>
<dbReference type="OrthoDB" id="1577640at2759"/>
<feature type="repeat" description="ANK" evidence="1">
    <location>
        <begin position="592"/>
        <end position="615"/>
    </location>
</feature>
<evidence type="ECO:0000256" key="1">
    <source>
        <dbReference type="PROSITE-ProRule" id="PRU00023"/>
    </source>
</evidence>
<evidence type="ECO:0000313" key="4">
    <source>
        <dbReference type="Proteomes" id="UP000326268"/>
    </source>
</evidence>
<dbReference type="PROSITE" id="PS50088">
    <property type="entry name" value="ANK_REPEAT"/>
    <property type="match status" value="4"/>
</dbReference>
<protein>
    <submittedName>
        <fullName evidence="3">Nucleoside phosphorylase domain-containing protein</fullName>
    </submittedName>
</protein>
<dbReference type="PANTHER" id="PTHR46082">
    <property type="entry name" value="ATP/GTP-BINDING PROTEIN-RELATED"/>
    <property type="match status" value="1"/>
</dbReference>
<evidence type="ECO:0000256" key="2">
    <source>
        <dbReference type="SAM" id="MobiDB-lite"/>
    </source>
</evidence>
<keyword evidence="1" id="KW-0040">ANK repeat</keyword>
<dbReference type="InterPro" id="IPR036770">
    <property type="entry name" value="Ankyrin_rpt-contain_sf"/>
</dbReference>
<dbReference type="RefSeq" id="XP_031931252.1">
    <property type="nucleotide sequence ID" value="XM_032074797.1"/>
</dbReference>
<dbReference type="GeneID" id="43659243"/>
<dbReference type="PANTHER" id="PTHR46082:SF11">
    <property type="entry name" value="AAA+ ATPASE DOMAIN-CONTAINING PROTEIN-RELATED"/>
    <property type="match status" value="1"/>
</dbReference>
<accession>A0A5N7AE73</accession>
<keyword evidence="4" id="KW-1185">Reference proteome</keyword>
<feature type="repeat" description="ANK" evidence="1">
    <location>
        <begin position="492"/>
        <end position="524"/>
    </location>
</feature>
<evidence type="ECO:0000313" key="3">
    <source>
        <dbReference type="EMBL" id="KAE8368171.1"/>
    </source>
</evidence>
<dbReference type="InterPro" id="IPR035994">
    <property type="entry name" value="Nucleoside_phosphorylase_sf"/>
</dbReference>
<dbReference type="GO" id="GO:0009116">
    <property type="term" value="P:nucleoside metabolic process"/>
    <property type="evidence" value="ECO:0007669"/>
    <property type="project" value="InterPro"/>
</dbReference>
<dbReference type="GO" id="GO:0003824">
    <property type="term" value="F:catalytic activity"/>
    <property type="evidence" value="ECO:0007669"/>
    <property type="project" value="InterPro"/>
</dbReference>
<feature type="repeat" description="ANK" evidence="1">
    <location>
        <begin position="526"/>
        <end position="558"/>
    </location>
</feature>
<gene>
    <name evidence="3" type="ORF">BDV27DRAFT_168527</name>
</gene>
<dbReference type="Gene3D" id="1.25.40.20">
    <property type="entry name" value="Ankyrin repeat-containing domain"/>
    <property type="match status" value="1"/>
</dbReference>